<comment type="caution">
    <text evidence="6">The sequence shown here is derived from an EMBL/GenBank/DDBJ whole genome shotgun (WGS) entry which is preliminary data.</text>
</comment>
<organism evidence="6 7">
    <name type="scientific">Lachnotalea glycerini</name>
    <dbReference type="NCBI Taxonomy" id="1763509"/>
    <lineage>
        <taxon>Bacteria</taxon>
        <taxon>Bacillati</taxon>
        <taxon>Bacillota</taxon>
        <taxon>Clostridia</taxon>
        <taxon>Lachnospirales</taxon>
        <taxon>Lachnospiraceae</taxon>
        <taxon>Lachnotalea</taxon>
    </lineage>
</organism>
<proteinExistence type="predicted"/>
<evidence type="ECO:0000256" key="3">
    <source>
        <dbReference type="ARBA" id="ARBA00022989"/>
    </source>
</evidence>
<keyword evidence="7" id="KW-1185">Reference proteome</keyword>
<protein>
    <submittedName>
        <fullName evidence="6">Sugar ABC transporter permease</fullName>
    </submittedName>
</protein>
<evidence type="ECO:0000256" key="5">
    <source>
        <dbReference type="SAM" id="Phobius"/>
    </source>
</evidence>
<keyword evidence="4 5" id="KW-0472">Membrane</keyword>
<dbReference type="InterPro" id="IPR035906">
    <property type="entry name" value="MetI-like_sf"/>
</dbReference>
<name>A0A371J1Y3_9FIRM</name>
<keyword evidence="3 5" id="KW-1133">Transmembrane helix</keyword>
<dbReference type="EMBL" id="NOKA02000130">
    <property type="protein sequence ID" value="RDY26822.1"/>
    <property type="molecule type" value="Genomic_DNA"/>
</dbReference>
<dbReference type="GO" id="GO:0016020">
    <property type="term" value="C:membrane"/>
    <property type="evidence" value="ECO:0007669"/>
    <property type="project" value="UniProtKB-SubCell"/>
</dbReference>
<evidence type="ECO:0000256" key="1">
    <source>
        <dbReference type="ARBA" id="ARBA00004141"/>
    </source>
</evidence>
<keyword evidence="2 5" id="KW-0812">Transmembrane</keyword>
<evidence type="ECO:0000256" key="4">
    <source>
        <dbReference type="ARBA" id="ARBA00023136"/>
    </source>
</evidence>
<feature type="non-terminal residue" evidence="6">
    <location>
        <position position="1"/>
    </location>
</feature>
<accession>A0A371J1Y3</accession>
<dbReference type="Gene3D" id="1.10.3720.10">
    <property type="entry name" value="MetI-like"/>
    <property type="match status" value="1"/>
</dbReference>
<reference evidence="6 7" key="1">
    <citation type="journal article" date="2017" name="Genome Announc.">
        <title>Draft Genome Sequence of a Sporulating and Motile Strain of Lachnotalea glycerini Isolated from Water in Quebec City, Canada.</title>
        <authorList>
            <person name="Maheux A.F."/>
            <person name="Boudreau D.K."/>
            <person name="Berube E."/>
            <person name="Boissinot M."/>
            <person name="Raymond F."/>
            <person name="Brodeur S."/>
            <person name="Corbeil J."/>
            <person name="Isabel S."/>
            <person name="Omar R.F."/>
            <person name="Bergeron M.G."/>
        </authorList>
    </citation>
    <scope>NUCLEOTIDE SEQUENCE [LARGE SCALE GENOMIC DNA]</scope>
    <source>
        <strain evidence="6 7">CCRI-19302</strain>
    </source>
</reference>
<feature type="transmembrane region" description="Helical" evidence="5">
    <location>
        <begin position="32"/>
        <end position="56"/>
    </location>
</feature>
<sequence length="66" mass="7635">EKVYLMYNSAVYETADVISTYVYRQGIENKNFSYATAVGLFNSLVGFTIVSISNWFSRKFNETSIW</sequence>
<evidence type="ECO:0000313" key="6">
    <source>
        <dbReference type="EMBL" id="RDY26822.1"/>
    </source>
</evidence>
<dbReference type="AlphaFoldDB" id="A0A371J1Y3"/>
<dbReference type="Proteomes" id="UP000216411">
    <property type="component" value="Unassembled WGS sequence"/>
</dbReference>
<comment type="subcellular location">
    <subcellularLocation>
        <location evidence="1">Membrane</location>
        <topology evidence="1">Multi-pass membrane protein</topology>
    </subcellularLocation>
</comment>
<evidence type="ECO:0000256" key="2">
    <source>
        <dbReference type="ARBA" id="ARBA00022692"/>
    </source>
</evidence>
<evidence type="ECO:0000313" key="7">
    <source>
        <dbReference type="Proteomes" id="UP000216411"/>
    </source>
</evidence>
<gene>
    <name evidence="6" type="ORF">CG710_021360</name>
</gene>